<dbReference type="AlphaFoldDB" id="J5JRG6"/>
<dbReference type="RefSeq" id="XP_008596672.1">
    <property type="nucleotide sequence ID" value="XM_008598450.1"/>
</dbReference>
<dbReference type="GeneID" id="19886365"/>
<dbReference type="EMBL" id="JH725156">
    <property type="protein sequence ID" value="EJP67573.1"/>
    <property type="molecule type" value="Genomic_DNA"/>
</dbReference>
<keyword evidence="2" id="KW-1185">Reference proteome</keyword>
<evidence type="ECO:0000313" key="2">
    <source>
        <dbReference type="Proteomes" id="UP000002762"/>
    </source>
</evidence>
<dbReference type="HOGENOM" id="CLU_1214547_0_0_1"/>
<organism evidence="1 2">
    <name type="scientific">Beauveria bassiana (strain ARSEF 2860)</name>
    <name type="common">White muscardine disease fungus</name>
    <name type="synonym">Tritirachium shiotae</name>
    <dbReference type="NCBI Taxonomy" id="655819"/>
    <lineage>
        <taxon>Eukaryota</taxon>
        <taxon>Fungi</taxon>
        <taxon>Dikarya</taxon>
        <taxon>Ascomycota</taxon>
        <taxon>Pezizomycotina</taxon>
        <taxon>Sordariomycetes</taxon>
        <taxon>Hypocreomycetidae</taxon>
        <taxon>Hypocreales</taxon>
        <taxon>Cordycipitaceae</taxon>
        <taxon>Beauveria</taxon>
    </lineage>
</organism>
<sequence>MYCGLLLHHMRSYAAAPGALVGVASARPSPIGRLHRAAAKTKDKVKVHSANRRNLKLLAYCSLAVSHRLERPGPRVSWSVAAVQEELGLGYAYSYTDSRSHIKPEAKAAVEEAKLRYGALPPAGLVHEVAEIFFLERLQASLVPGPGPGPGPGPAPTPRRYSNAQMLPFVSGVCFAAAAGQSLDRAQTVPTSDAPLRTAAAVLQQFVSEGHGRRIVDGNDRDVKPDEV</sequence>
<dbReference type="InParanoid" id="J5JRG6"/>
<evidence type="ECO:0000313" key="1">
    <source>
        <dbReference type="EMBL" id="EJP67573.1"/>
    </source>
</evidence>
<dbReference type="OrthoDB" id="4870363at2759"/>
<protein>
    <submittedName>
        <fullName evidence="1">Uncharacterized protein</fullName>
    </submittedName>
</protein>
<name>J5JRG6_BEAB2</name>
<reference evidence="1 2" key="1">
    <citation type="journal article" date="2012" name="Sci. Rep.">
        <title>Genomic perspectives on the evolution of fungal entomopathogenicity in Beauveria bassiana.</title>
        <authorList>
            <person name="Xiao G."/>
            <person name="Ying S.H."/>
            <person name="Zheng P."/>
            <person name="Wang Z.L."/>
            <person name="Zhang S."/>
            <person name="Xie X.Q."/>
            <person name="Shang Y."/>
            <person name="St Leger R.J."/>
            <person name="Zhao G.P."/>
            <person name="Wang C."/>
            <person name="Feng M.G."/>
        </authorList>
    </citation>
    <scope>NUCLEOTIDE SEQUENCE [LARGE SCALE GENOMIC DNA]</scope>
    <source>
        <strain evidence="1 2">ARSEF 2860</strain>
    </source>
</reference>
<dbReference type="Proteomes" id="UP000002762">
    <property type="component" value="Unassembled WGS sequence"/>
</dbReference>
<proteinExistence type="predicted"/>
<gene>
    <name evidence="1" type="ORF">BBA_03353</name>
</gene>
<accession>J5JRG6</accession>